<protein>
    <submittedName>
        <fullName evidence="1">Uncharacterized protein</fullName>
    </submittedName>
</protein>
<reference evidence="1" key="1">
    <citation type="submission" date="2019-08" db="EMBL/GenBank/DDBJ databases">
        <authorList>
            <person name="Kucharzyk K."/>
            <person name="Murdoch R.W."/>
            <person name="Higgins S."/>
            <person name="Loffler F."/>
        </authorList>
    </citation>
    <scope>NUCLEOTIDE SEQUENCE</scope>
</reference>
<dbReference type="AlphaFoldDB" id="A0A645FXQ6"/>
<comment type="caution">
    <text evidence="1">The sequence shown here is derived from an EMBL/GenBank/DDBJ whole genome shotgun (WGS) entry which is preliminary data.</text>
</comment>
<gene>
    <name evidence="1" type="ORF">SDC9_165790</name>
</gene>
<dbReference type="SUPFAM" id="SSF52096">
    <property type="entry name" value="ClpP/crotonase"/>
    <property type="match status" value="1"/>
</dbReference>
<proteinExistence type="predicted"/>
<dbReference type="InterPro" id="IPR029045">
    <property type="entry name" value="ClpP/crotonase-like_dom_sf"/>
</dbReference>
<sequence length="62" mass="6875">MWNDKLRGEKDPIAGRAALVEKWRSDMASPIAAAQCGMIDDVIMPDELRARLIAAFDTLSSR</sequence>
<name>A0A645FXQ6_9ZZZZ</name>
<evidence type="ECO:0000313" key="1">
    <source>
        <dbReference type="EMBL" id="MPN18430.1"/>
    </source>
</evidence>
<accession>A0A645FXQ6</accession>
<organism evidence="1">
    <name type="scientific">bioreactor metagenome</name>
    <dbReference type="NCBI Taxonomy" id="1076179"/>
    <lineage>
        <taxon>unclassified sequences</taxon>
        <taxon>metagenomes</taxon>
        <taxon>ecological metagenomes</taxon>
    </lineage>
</organism>
<dbReference type="Gene3D" id="3.90.226.10">
    <property type="entry name" value="2-enoyl-CoA Hydratase, Chain A, domain 1"/>
    <property type="match status" value="1"/>
</dbReference>
<dbReference type="EMBL" id="VSSQ01065759">
    <property type="protein sequence ID" value="MPN18430.1"/>
    <property type="molecule type" value="Genomic_DNA"/>
</dbReference>